<dbReference type="Pfam" id="PF25137">
    <property type="entry name" value="ADH_Fe_C"/>
    <property type="match status" value="1"/>
</dbReference>
<dbReference type="SUPFAM" id="SSF56796">
    <property type="entry name" value="Dehydroquinate synthase-like"/>
    <property type="match status" value="1"/>
</dbReference>
<dbReference type="FunFam" id="1.20.1090.10:FF:000001">
    <property type="entry name" value="Aldehyde-alcohol dehydrogenase"/>
    <property type="match status" value="1"/>
</dbReference>
<evidence type="ECO:0000256" key="2">
    <source>
        <dbReference type="ARBA" id="ARBA00023002"/>
    </source>
</evidence>
<dbReference type="PANTHER" id="PTHR11496">
    <property type="entry name" value="ALCOHOL DEHYDROGENASE"/>
    <property type="match status" value="1"/>
</dbReference>
<dbReference type="GO" id="GO:0004022">
    <property type="term" value="F:alcohol dehydrogenase (NAD+) activity"/>
    <property type="evidence" value="ECO:0007669"/>
    <property type="project" value="UniProtKB-ARBA"/>
</dbReference>
<dbReference type="Proteomes" id="UP000188184">
    <property type="component" value="Chromosome"/>
</dbReference>
<dbReference type="AlphaFoldDB" id="A0A1Q2L329"/>
<dbReference type="InterPro" id="IPR001670">
    <property type="entry name" value="ADH_Fe/GldA"/>
</dbReference>
<evidence type="ECO:0000259" key="5">
    <source>
        <dbReference type="Pfam" id="PF25137"/>
    </source>
</evidence>
<gene>
    <name evidence="6" type="ORF">B0X71_17810</name>
</gene>
<sequence>MESYSVFRSPQTIKYGRGSFEEAGKEAARKGKKVLIVSDQVMDKLGNVSACIQLLREEGLESAVYLGVETEPTDVFVAEALEVFRQEKCDTIISLGGGSCIDTAKAAAVLATNGGYIGDYMGGRKMASSAPIPHIAIPTTAGTGSEATDATIITNTSNDVKMMIKQPAFLPEVAIVDPLLALSAPKHVTAATGIDALSHAIEAYISRLAHPMTDVMALSAMKLIVGNLLTVYEDENKENLEAREKLALGSMQAGLAFSNASVALVHGMSRPIGALFHVPHGFSNAMLLPAVLEFSKEHALGRLADLGKIFDPEAQNYPDEQAAAVAVASVKNLCLKLNIPNLGGWGIEREKFSGLVSKMAADALISGSPGNNPRVPTQQEIEDLYHICYSYDFSPEASAT</sequence>
<keyword evidence="3" id="KW-0520">NAD</keyword>
<dbReference type="Gene3D" id="1.20.1090.10">
    <property type="entry name" value="Dehydroquinate synthase-like - alpha domain"/>
    <property type="match status" value="1"/>
</dbReference>
<dbReference type="Gene3D" id="3.40.50.1970">
    <property type="match status" value="1"/>
</dbReference>
<proteinExistence type="inferred from homology"/>
<protein>
    <submittedName>
        <fullName evidence="6">Alcohol dehydrogenase</fullName>
    </submittedName>
</protein>
<dbReference type="FunFam" id="3.40.50.1970:FF:000003">
    <property type="entry name" value="Alcohol dehydrogenase, iron-containing"/>
    <property type="match status" value="1"/>
</dbReference>
<dbReference type="PANTHER" id="PTHR11496:SF102">
    <property type="entry name" value="ALCOHOL DEHYDROGENASE 4"/>
    <property type="match status" value="1"/>
</dbReference>
<dbReference type="GO" id="GO:0046872">
    <property type="term" value="F:metal ion binding"/>
    <property type="evidence" value="ECO:0007669"/>
    <property type="project" value="InterPro"/>
</dbReference>
<evidence type="ECO:0000256" key="3">
    <source>
        <dbReference type="ARBA" id="ARBA00023027"/>
    </source>
</evidence>
<keyword evidence="7" id="KW-1185">Reference proteome</keyword>
<dbReference type="InterPro" id="IPR056798">
    <property type="entry name" value="ADH_Fe_C"/>
</dbReference>
<evidence type="ECO:0000259" key="4">
    <source>
        <dbReference type="Pfam" id="PF00465"/>
    </source>
</evidence>
<comment type="similarity">
    <text evidence="1">Belongs to the iron-containing alcohol dehydrogenase family.</text>
</comment>
<organism evidence="6 7">
    <name type="scientific">Planococcus lenghuensis</name>
    <dbReference type="NCBI Taxonomy" id="2213202"/>
    <lineage>
        <taxon>Bacteria</taxon>
        <taxon>Bacillati</taxon>
        <taxon>Bacillota</taxon>
        <taxon>Bacilli</taxon>
        <taxon>Bacillales</taxon>
        <taxon>Caryophanaceae</taxon>
        <taxon>Planococcus</taxon>
    </lineage>
</organism>
<dbReference type="RefSeq" id="WP_077590673.1">
    <property type="nucleotide sequence ID" value="NZ_CP019640.1"/>
</dbReference>
<dbReference type="InterPro" id="IPR018211">
    <property type="entry name" value="ADH_Fe_CS"/>
</dbReference>
<evidence type="ECO:0000313" key="6">
    <source>
        <dbReference type="EMBL" id="AQQ54774.1"/>
    </source>
</evidence>
<dbReference type="Pfam" id="PF00465">
    <property type="entry name" value="Fe-ADH"/>
    <property type="match status" value="1"/>
</dbReference>
<reference evidence="6 7" key="1">
    <citation type="submission" date="2017-02" db="EMBL/GenBank/DDBJ databases">
        <title>The complete genomic sequence of a novel cold adapted crude oil-degrading bacterium Planococcus qaidamina Y42.</title>
        <authorList>
            <person name="Yang R."/>
        </authorList>
    </citation>
    <scope>NUCLEOTIDE SEQUENCE [LARGE SCALE GENOMIC DNA]</scope>
    <source>
        <strain evidence="6 7">Y42</strain>
    </source>
</reference>
<name>A0A1Q2L329_9BACL</name>
<dbReference type="EMBL" id="CP019640">
    <property type="protein sequence ID" value="AQQ54774.1"/>
    <property type="molecule type" value="Genomic_DNA"/>
</dbReference>
<dbReference type="CDD" id="cd08194">
    <property type="entry name" value="Fe-ADH-like"/>
    <property type="match status" value="1"/>
</dbReference>
<evidence type="ECO:0000256" key="1">
    <source>
        <dbReference type="ARBA" id="ARBA00007358"/>
    </source>
</evidence>
<dbReference type="OrthoDB" id="9815791at2"/>
<dbReference type="InterPro" id="IPR039697">
    <property type="entry name" value="Alcohol_dehydrogenase_Fe"/>
</dbReference>
<dbReference type="KEGG" id="pmar:B0X71_17810"/>
<accession>A0A1Q2L329</accession>
<feature type="domain" description="Alcohol dehydrogenase iron-type/glycerol dehydrogenase GldA" evidence="4">
    <location>
        <begin position="10"/>
        <end position="178"/>
    </location>
</feature>
<keyword evidence="2" id="KW-0560">Oxidoreductase</keyword>
<feature type="domain" description="Fe-containing alcohol dehydrogenase-like C-terminal" evidence="5">
    <location>
        <begin position="189"/>
        <end position="386"/>
    </location>
</feature>
<dbReference type="PROSITE" id="PS00913">
    <property type="entry name" value="ADH_IRON_1"/>
    <property type="match status" value="1"/>
</dbReference>
<evidence type="ECO:0000313" key="7">
    <source>
        <dbReference type="Proteomes" id="UP000188184"/>
    </source>
</evidence>